<reference evidence="3" key="1">
    <citation type="submission" date="2021-06" db="EMBL/GenBank/DDBJ databases">
        <authorList>
            <person name="Kallberg Y."/>
            <person name="Tangrot J."/>
            <person name="Rosling A."/>
        </authorList>
    </citation>
    <scope>NUCLEOTIDE SEQUENCE</scope>
    <source>
        <strain evidence="3">FL130A</strain>
    </source>
</reference>
<dbReference type="Proteomes" id="UP000789508">
    <property type="component" value="Unassembled WGS sequence"/>
</dbReference>
<organism evidence="3 4">
    <name type="scientific">Ambispora leptoticha</name>
    <dbReference type="NCBI Taxonomy" id="144679"/>
    <lineage>
        <taxon>Eukaryota</taxon>
        <taxon>Fungi</taxon>
        <taxon>Fungi incertae sedis</taxon>
        <taxon>Mucoromycota</taxon>
        <taxon>Glomeromycotina</taxon>
        <taxon>Glomeromycetes</taxon>
        <taxon>Archaeosporales</taxon>
        <taxon>Ambisporaceae</taxon>
        <taxon>Ambispora</taxon>
    </lineage>
</organism>
<evidence type="ECO:0000313" key="3">
    <source>
        <dbReference type="EMBL" id="CAG8542790.1"/>
    </source>
</evidence>
<dbReference type="PANTHER" id="PTHR28258">
    <property type="entry name" value="VACUOLAR SEGREGATION PROTEIN 7"/>
    <property type="match status" value="1"/>
</dbReference>
<dbReference type="EMBL" id="CAJVPS010001556">
    <property type="protein sequence ID" value="CAG8542790.1"/>
    <property type="molecule type" value="Genomic_DNA"/>
</dbReference>
<feature type="region of interest" description="Disordered" evidence="1">
    <location>
        <begin position="355"/>
        <end position="377"/>
    </location>
</feature>
<dbReference type="GO" id="GO:0010513">
    <property type="term" value="P:positive regulation of phosphatidylinositol biosynthetic process"/>
    <property type="evidence" value="ECO:0007669"/>
    <property type="project" value="TreeGrafter"/>
</dbReference>
<keyword evidence="2" id="KW-0472">Membrane</keyword>
<comment type="caution">
    <text evidence="3">The sequence shown here is derived from an EMBL/GenBank/DDBJ whole genome shotgun (WGS) entry which is preliminary data.</text>
</comment>
<evidence type="ECO:0000256" key="1">
    <source>
        <dbReference type="SAM" id="MobiDB-lite"/>
    </source>
</evidence>
<dbReference type="GO" id="GO:0070772">
    <property type="term" value="C:PAS complex"/>
    <property type="evidence" value="ECO:0007669"/>
    <property type="project" value="TreeGrafter"/>
</dbReference>
<feature type="compositionally biased region" description="Low complexity" evidence="1">
    <location>
        <begin position="166"/>
        <end position="181"/>
    </location>
</feature>
<evidence type="ECO:0000256" key="2">
    <source>
        <dbReference type="SAM" id="Phobius"/>
    </source>
</evidence>
<dbReference type="AlphaFoldDB" id="A0A9N9FKK0"/>
<keyword evidence="2" id="KW-0812">Transmembrane</keyword>
<gene>
    <name evidence="3" type="ORF">ALEPTO_LOCUS5492</name>
</gene>
<feature type="region of interest" description="Disordered" evidence="1">
    <location>
        <begin position="329"/>
        <end position="348"/>
    </location>
</feature>
<protein>
    <submittedName>
        <fullName evidence="3">4535_t:CDS:1</fullName>
    </submittedName>
</protein>
<feature type="region of interest" description="Disordered" evidence="1">
    <location>
        <begin position="1"/>
        <end position="51"/>
    </location>
</feature>
<evidence type="ECO:0000313" key="4">
    <source>
        <dbReference type="Proteomes" id="UP000789508"/>
    </source>
</evidence>
<dbReference type="GO" id="GO:0000011">
    <property type="term" value="P:vacuole inheritance"/>
    <property type="evidence" value="ECO:0007669"/>
    <property type="project" value="TreeGrafter"/>
</dbReference>
<feature type="region of interest" description="Disordered" evidence="1">
    <location>
        <begin position="159"/>
        <end position="186"/>
    </location>
</feature>
<dbReference type="Pfam" id="PF12751">
    <property type="entry name" value="Vac7"/>
    <property type="match status" value="2"/>
</dbReference>
<sequence length="507" mass="56882">MKNKGSSDRQLIVETAYYGKKDSQQSDLLRPAKSTETTQKPKKKKRSPNITEGMSLAEIFAANVASAVDAEAELDEDEDFIYGDIGHTSSITNLNSDDGGGVGSSGTISNNGINQPSPPPTFTYSYMPPDPHKNYGYPPNHYSTHYQFPGLYMAASMPNSSQTIDGGNNNKKGSSPNNLLSPSHKPTGVMRASLPDMSRYSNYGATGYYYNDPFYHDWYGVEDGERLPLFARWRPPYEDQRRTCCTSAIFSLTTFLVFSIVAFCYLIYFASSQPLTEVAIIDIANILMTDKEIIFDMYVKGRNLDIWDVKIMDADLQVFAMPYQIGGFPEQRPEDGDDDDNHINKDSSISTITSTLDNDIKGPIENSTNSKNSSKRSNRRIINFDEPLVFQANANRTGVLQIAIAQVTLKNPSSKGDQEAQDKWSHLLHQGFRLSVRGILKYSLPFSKDQVVRVCYVRRVEGSETRNDDNGDSIPQTLLFLSKKNIGFHDDYYYMMGVCEEREESEN</sequence>
<feature type="region of interest" description="Disordered" evidence="1">
    <location>
        <begin position="96"/>
        <end position="117"/>
    </location>
</feature>
<dbReference type="InterPro" id="IPR024260">
    <property type="entry name" value="Vac7"/>
</dbReference>
<dbReference type="OrthoDB" id="1204at2759"/>
<keyword evidence="4" id="KW-1185">Reference proteome</keyword>
<proteinExistence type="predicted"/>
<dbReference type="GO" id="GO:0000329">
    <property type="term" value="C:fungal-type vacuole membrane"/>
    <property type="evidence" value="ECO:0007669"/>
    <property type="project" value="TreeGrafter"/>
</dbReference>
<dbReference type="PANTHER" id="PTHR28258:SF1">
    <property type="entry name" value="VACUOLAR SEGREGATION PROTEIN 7"/>
    <property type="match status" value="1"/>
</dbReference>
<feature type="compositionally biased region" description="Low complexity" evidence="1">
    <location>
        <begin position="105"/>
        <end position="114"/>
    </location>
</feature>
<keyword evidence="2" id="KW-1133">Transmembrane helix</keyword>
<accession>A0A9N9FKK0</accession>
<name>A0A9N9FKK0_9GLOM</name>
<dbReference type="GO" id="GO:1903778">
    <property type="term" value="P:protein localization to vacuolar membrane"/>
    <property type="evidence" value="ECO:0007669"/>
    <property type="project" value="TreeGrafter"/>
</dbReference>
<feature type="transmembrane region" description="Helical" evidence="2">
    <location>
        <begin position="248"/>
        <end position="268"/>
    </location>
</feature>